<dbReference type="GO" id="GO:0005783">
    <property type="term" value="C:endoplasmic reticulum"/>
    <property type="evidence" value="ECO:0007669"/>
    <property type="project" value="EnsemblFungi"/>
</dbReference>
<evidence type="ECO:0000313" key="2">
    <source>
        <dbReference type="EMBL" id="AET38834.1"/>
    </source>
</evidence>
<dbReference type="Proteomes" id="UP000006790">
    <property type="component" value="Chromosome 3"/>
</dbReference>
<organism evidence="2 3">
    <name type="scientific">Eremothecium cymbalariae (strain CBS 270.75 / DBVPG 7215 / KCTC 17166 / NRRL Y-17582)</name>
    <name type="common">Yeast</name>
    <dbReference type="NCBI Taxonomy" id="931890"/>
    <lineage>
        <taxon>Eukaryota</taxon>
        <taxon>Fungi</taxon>
        <taxon>Dikarya</taxon>
        <taxon>Ascomycota</taxon>
        <taxon>Saccharomycotina</taxon>
        <taxon>Saccharomycetes</taxon>
        <taxon>Saccharomycetales</taxon>
        <taxon>Saccharomycetaceae</taxon>
        <taxon>Eremothecium</taxon>
    </lineage>
</organism>
<dbReference type="OMA" id="MDIFAYF"/>
<sequence length="132" mass="15169">MGFIIYFIVLFVVLGVVLFLPTVSAVFSYQLNKTDGAVGGRNRRNDTKDNSYLKNLVQVRLNTSAYISENSTLVGHTGLKRRVIGKYNNDPSLYDYNIEELIAEDLEEETQAEQRHFTKYKGKEQERNEELV</sequence>
<dbReference type="GeneID" id="11468922"/>
<dbReference type="OrthoDB" id="4092812at2759"/>
<name>G8JRR5_ERECY</name>
<dbReference type="EMBL" id="CP002499">
    <property type="protein sequence ID" value="AET38834.1"/>
    <property type="molecule type" value="Genomic_DNA"/>
</dbReference>
<dbReference type="RefSeq" id="XP_003645651.1">
    <property type="nucleotide sequence ID" value="XM_003645603.1"/>
</dbReference>
<dbReference type="HOGENOM" id="CLU_150136_0_0_1"/>
<feature type="region of interest" description="Disordered" evidence="1">
    <location>
        <begin position="113"/>
        <end position="132"/>
    </location>
</feature>
<dbReference type="FunCoup" id="G8JRR5">
    <property type="interactions" value="72"/>
</dbReference>
<protein>
    <submittedName>
        <fullName evidence="2">Uncharacterized protein</fullName>
    </submittedName>
</protein>
<evidence type="ECO:0000313" key="3">
    <source>
        <dbReference type="Proteomes" id="UP000006790"/>
    </source>
</evidence>
<proteinExistence type="predicted"/>
<dbReference type="InParanoid" id="G8JRR5"/>
<keyword evidence="3" id="KW-1185">Reference proteome</keyword>
<accession>G8JRR5</accession>
<reference evidence="3" key="1">
    <citation type="journal article" date="2012" name="G3 (Bethesda)">
        <title>Pichia sorbitophila, an interspecies yeast hybrid reveals early steps of genome resolution following polyploidization.</title>
        <authorList>
            <person name="Leh Louis V."/>
            <person name="Despons L."/>
            <person name="Friedrich A."/>
            <person name="Martin T."/>
            <person name="Durrens P."/>
            <person name="Casaregola S."/>
            <person name="Neuveglise C."/>
            <person name="Fairhead C."/>
            <person name="Marck C."/>
            <person name="Cruz J.A."/>
            <person name="Straub M.L."/>
            <person name="Kugler V."/>
            <person name="Sacerdot C."/>
            <person name="Uzunov Z."/>
            <person name="Thierry A."/>
            <person name="Weiss S."/>
            <person name="Bleykasten C."/>
            <person name="De Montigny J."/>
            <person name="Jacques N."/>
            <person name="Jung P."/>
            <person name="Lemaire M."/>
            <person name="Mallet S."/>
            <person name="Morel G."/>
            <person name="Richard G.F."/>
            <person name="Sarkar A."/>
            <person name="Savel G."/>
            <person name="Schacherer J."/>
            <person name="Seret M.L."/>
            <person name="Talla E."/>
            <person name="Samson G."/>
            <person name="Jubin C."/>
            <person name="Poulain J."/>
            <person name="Vacherie B."/>
            <person name="Barbe V."/>
            <person name="Pelletier E."/>
            <person name="Sherman D.J."/>
            <person name="Westhof E."/>
            <person name="Weissenbach J."/>
            <person name="Baret P.V."/>
            <person name="Wincker P."/>
            <person name="Gaillardin C."/>
            <person name="Dujon B."/>
            <person name="Souciet J.L."/>
        </authorList>
    </citation>
    <scope>NUCLEOTIDE SEQUENCE [LARGE SCALE GENOMIC DNA]</scope>
    <source>
        <strain evidence="3">CBS 270.75 / DBVPG 7215 / KCTC 17166 / NRRL Y-17582</strain>
    </source>
</reference>
<dbReference type="eggNOG" id="ENOG502SA5C">
    <property type="taxonomic scope" value="Eukaryota"/>
</dbReference>
<gene>
    <name evidence="2" type="ordered locus">Ecym_3346</name>
</gene>
<dbReference type="KEGG" id="erc:Ecym_3346"/>
<evidence type="ECO:0000256" key="1">
    <source>
        <dbReference type="SAM" id="MobiDB-lite"/>
    </source>
</evidence>
<dbReference type="AlphaFoldDB" id="G8JRR5"/>